<evidence type="ECO:0000256" key="8">
    <source>
        <dbReference type="ARBA" id="ARBA00022833"/>
    </source>
</evidence>
<dbReference type="SUPFAM" id="SSF140990">
    <property type="entry name" value="FtsH protease domain-like"/>
    <property type="match status" value="1"/>
</dbReference>
<evidence type="ECO:0000256" key="6">
    <source>
        <dbReference type="ARBA" id="ARBA00022723"/>
    </source>
</evidence>
<comment type="similarity">
    <text evidence="4">In the N-terminal section; belongs to the AAA ATPase family.</text>
</comment>
<reference evidence="12 13" key="2">
    <citation type="submission" date="2013-02" db="EMBL/GenBank/DDBJ databases">
        <title>The Genome Sequence of Plasmodium falciparum Vietnam Oak-Knoll (FVO).</title>
        <authorList>
            <consortium name="The Broad Institute Genome Sequencing Platform"/>
            <consortium name="The Broad Institute Genome Sequencing Center for Infectious Disease"/>
            <person name="Neafsey D."/>
            <person name="Cheeseman I."/>
            <person name="Volkman S."/>
            <person name="Adams J."/>
            <person name="Walker B."/>
            <person name="Young S.K."/>
            <person name="Zeng Q."/>
            <person name="Gargeya S."/>
            <person name="Fitzgerald M."/>
            <person name="Haas B."/>
            <person name="Abouelleil A."/>
            <person name="Alvarado L."/>
            <person name="Arachchi H.M."/>
            <person name="Berlin A.M."/>
            <person name="Chapman S.B."/>
            <person name="Dewar J."/>
            <person name="Goldberg J."/>
            <person name="Griggs A."/>
            <person name="Gujja S."/>
            <person name="Hansen M."/>
            <person name="Howarth C."/>
            <person name="Imamovic A."/>
            <person name="Larimer J."/>
            <person name="McCowan C."/>
            <person name="Murphy C."/>
            <person name="Neiman D."/>
            <person name="Pearson M."/>
            <person name="Priest M."/>
            <person name="Roberts A."/>
            <person name="Saif S."/>
            <person name="Shea T."/>
            <person name="Sisk P."/>
            <person name="Sykes S."/>
            <person name="Wortman J."/>
            <person name="Nusbaum C."/>
            <person name="Birren B."/>
        </authorList>
    </citation>
    <scope>NUCLEOTIDE SEQUENCE [LARGE SCALE GENOMIC DNA]</scope>
    <source>
        <strain evidence="13">Vietnam Oak-Knoll (FVO)</strain>
    </source>
</reference>
<evidence type="ECO:0000256" key="2">
    <source>
        <dbReference type="ARBA" id="ARBA00004173"/>
    </source>
</evidence>
<dbReference type="FunFam" id="3.40.50.300:FF:000195">
    <property type="entry name" value="ATP-dependent zinc metalloprotease FTSH 11"/>
    <property type="match status" value="1"/>
</dbReference>
<dbReference type="GO" id="GO:0005524">
    <property type="term" value="F:ATP binding"/>
    <property type="evidence" value="ECO:0007669"/>
    <property type="project" value="InterPro"/>
</dbReference>
<dbReference type="Pfam" id="PF01434">
    <property type="entry name" value="Peptidase_M41"/>
    <property type="match status" value="1"/>
</dbReference>
<comment type="cofactor">
    <cofactor evidence="1">
        <name>Zn(2+)</name>
        <dbReference type="ChEBI" id="CHEBI:29105"/>
    </cofactor>
</comment>
<dbReference type="InterPro" id="IPR000642">
    <property type="entry name" value="Peptidase_M41"/>
</dbReference>
<keyword evidence="8" id="KW-0862">Zinc</keyword>
<dbReference type="Gene3D" id="1.20.58.760">
    <property type="entry name" value="Peptidase M41"/>
    <property type="match status" value="1"/>
</dbReference>
<dbReference type="GO" id="GO:0046872">
    <property type="term" value="F:metal ion binding"/>
    <property type="evidence" value="ECO:0007669"/>
    <property type="project" value="UniProtKB-KW"/>
</dbReference>
<dbReference type="PANTHER" id="PTHR23076:SF97">
    <property type="entry name" value="ATP-DEPENDENT ZINC METALLOPROTEASE YME1L1"/>
    <property type="match status" value="1"/>
</dbReference>
<proteinExistence type="inferred from homology"/>
<dbReference type="SMR" id="A0A024V029"/>
<dbReference type="GO" id="GO:0006508">
    <property type="term" value="P:proteolysis"/>
    <property type="evidence" value="ECO:0007669"/>
    <property type="project" value="UniProtKB-KW"/>
</dbReference>
<evidence type="ECO:0000259" key="11">
    <source>
        <dbReference type="SMART" id="SM00382"/>
    </source>
</evidence>
<evidence type="ECO:0000256" key="9">
    <source>
        <dbReference type="ARBA" id="ARBA00023049"/>
    </source>
</evidence>
<evidence type="ECO:0000256" key="3">
    <source>
        <dbReference type="ARBA" id="ARBA00010044"/>
    </source>
</evidence>
<name>A0A024V029_PLAFA</name>
<dbReference type="SUPFAM" id="SSF52540">
    <property type="entry name" value="P-loop containing nucleoside triphosphate hydrolases"/>
    <property type="match status" value="1"/>
</dbReference>
<dbReference type="GO" id="GO:0005739">
    <property type="term" value="C:mitochondrion"/>
    <property type="evidence" value="ECO:0007669"/>
    <property type="project" value="UniProtKB-SubCell"/>
</dbReference>
<dbReference type="Proteomes" id="UP000030690">
    <property type="component" value="Unassembled WGS sequence"/>
</dbReference>
<comment type="similarity">
    <text evidence="3">In the C-terminal section; belongs to the peptidase M41 family.</text>
</comment>
<dbReference type="CDD" id="cd19501">
    <property type="entry name" value="RecA-like_FtsH"/>
    <property type="match status" value="1"/>
</dbReference>
<dbReference type="GO" id="GO:0016887">
    <property type="term" value="F:ATP hydrolysis activity"/>
    <property type="evidence" value="ECO:0007669"/>
    <property type="project" value="InterPro"/>
</dbReference>
<gene>
    <name evidence="12" type="ORF">PFFVO_05290</name>
</gene>
<dbReference type="InterPro" id="IPR027417">
    <property type="entry name" value="P-loop_NTPase"/>
</dbReference>
<feature type="domain" description="AAA+ ATPase" evidence="11">
    <location>
        <begin position="286"/>
        <end position="422"/>
    </location>
</feature>
<sequence>MLLLRNIVILDLKRSNKLLNINNLPKIACILNTRKGFSVLKNERLDRLKREVRNKPNDNFLILQFYKEANVHNPNEVIKHYENANYIKDESITKEYIKALVYTNKLKYTNLDNIKYDSDHNMYNKSMHDTTTNEMHSNERSNNIYEGNNVNSENNYNNMSSNHSTHKVEYMDKKRNQHPEMYSLHIDPKKPLKVSVIDSNKKGLWNLLKSTIGFLILVAAGSVYMEGVSQNVQKGIGVSNKKIIPVENVKVTFADVKGCDEVKQELEEIIDYLKNSDKFTKIGAKLPKGILLSGEPGTGKTLIARAIAGEANVPFLQASGSEFEEMFVGVGARRIRELFQAAKKHAPCIVFIDEIDAVGSKRSSRDNSAVRMTLNQLLVELDGFEQNEGIVVICATNFPQSLDKALVRPGRLDKTIVVPLPDIKGRYEILKMYSNKIVLSKDVDLHVLSRRTVGMTGADLNNILNIAAIKCSVEGKKSVDMNSIEQAFDRVVVGLQRKSPLNEEEKNITAYHEGGHTLVNFYTKGSDPVHKATIMPRGMSLGVTWKIPISDKYSQKIKDVQSEIDILMGGLVSEEIIFGKNNVTTGCSSDLQKATHIAQSLVMNYGVGINEDNISMFLHDKQNISEEMKIKIDKSIQRILLDSYNRAKNVLNQHIDELHRIASALVEYETLTSDEIKLAMQGKCDQIRKNREIKQKEYNLKDSRIS</sequence>
<dbReference type="SMART" id="SM00382">
    <property type="entry name" value="AAA"/>
    <property type="match status" value="1"/>
</dbReference>
<evidence type="ECO:0000256" key="7">
    <source>
        <dbReference type="ARBA" id="ARBA00022801"/>
    </source>
</evidence>
<dbReference type="InterPro" id="IPR003960">
    <property type="entry name" value="ATPase_AAA_CS"/>
</dbReference>
<keyword evidence="9" id="KW-0482">Metalloprotease</keyword>
<dbReference type="Pfam" id="PF00004">
    <property type="entry name" value="AAA"/>
    <property type="match status" value="1"/>
</dbReference>
<dbReference type="FunFam" id="1.10.8.60:FF:000001">
    <property type="entry name" value="ATP-dependent zinc metalloprotease FtsH"/>
    <property type="match status" value="1"/>
</dbReference>
<evidence type="ECO:0000256" key="1">
    <source>
        <dbReference type="ARBA" id="ARBA00001947"/>
    </source>
</evidence>
<dbReference type="EMBL" id="KI925153">
    <property type="protein sequence ID" value="ETW15839.1"/>
    <property type="molecule type" value="Genomic_DNA"/>
</dbReference>
<dbReference type="GO" id="GO:0004176">
    <property type="term" value="F:ATP-dependent peptidase activity"/>
    <property type="evidence" value="ECO:0007669"/>
    <property type="project" value="InterPro"/>
</dbReference>
<dbReference type="GO" id="GO:0004222">
    <property type="term" value="F:metalloendopeptidase activity"/>
    <property type="evidence" value="ECO:0007669"/>
    <property type="project" value="InterPro"/>
</dbReference>
<evidence type="ECO:0000313" key="13">
    <source>
        <dbReference type="Proteomes" id="UP000030690"/>
    </source>
</evidence>
<evidence type="ECO:0000256" key="4">
    <source>
        <dbReference type="ARBA" id="ARBA00010550"/>
    </source>
</evidence>
<dbReference type="OrthoDB" id="1413014at2759"/>
<dbReference type="Gene3D" id="3.40.50.300">
    <property type="entry name" value="P-loop containing nucleotide triphosphate hydrolases"/>
    <property type="match status" value="1"/>
</dbReference>
<dbReference type="PROSITE" id="PS00674">
    <property type="entry name" value="AAA"/>
    <property type="match status" value="1"/>
</dbReference>
<keyword evidence="6" id="KW-0479">Metal-binding</keyword>
<dbReference type="FunFam" id="1.20.58.760:FF:000008">
    <property type="entry name" value="ATP-dependent zinc metalloprotease FTSH"/>
    <property type="match status" value="1"/>
</dbReference>
<protein>
    <recommendedName>
        <fullName evidence="11">AAA+ ATPase domain-containing protein</fullName>
    </recommendedName>
</protein>
<keyword evidence="5" id="KW-0645">Protease</keyword>
<evidence type="ECO:0000256" key="10">
    <source>
        <dbReference type="ARBA" id="ARBA00023128"/>
    </source>
</evidence>
<dbReference type="Gene3D" id="1.10.8.60">
    <property type="match status" value="1"/>
</dbReference>
<dbReference type="InterPro" id="IPR003959">
    <property type="entry name" value="ATPase_AAA_core"/>
</dbReference>
<accession>A0A024V029</accession>
<dbReference type="InterPro" id="IPR037219">
    <property type="entry name" value="Peptidase_M41-like"/>
</dbReference>
<keyword evidence="10" id="KW-0496">Mitochondrion</keyword>
<dbReference type="Pfam" id="PF17862">
    <property type="entry name" value="AAA_lid_3"/>
    <property type="match status" value="1"/>
</dbReference>
<dbReference type="InterPro" id="IPR003593">
    <property type="entry name" value="AAA+_ATPase"/>
</dbReference>
<organism evidence="12 13">
    <name type="scientific">Plasmodium falciparum Vietnam Oak-Knoll</name>
    <name type="common">FVO</name>
    <dbReference type="NCBI Taxonomy" id="1036723"/>
    <lineage>
        <taxon>Eukaryota</taxon>
        <taxon>Sar</taxon>
        <taxon>Alveolata</taxon>
        <taxon>Apicomplexa</taxon>
        <taxon>Aconoidasida</taxon>
        <taxon>Haemosporida</taxon>
        <taxon>Plasmodiidae</taxon>
        <taxon>Plasmodium</taxon>
        <taxon>Plasmodium (Laverania)</taxon>
    </lineage>
</organism>
<comment type="subcellular location">
    <subcellularLocation>
        <location evidence="2">Mitochondrion</location>
    </subcellularLocation>
</comment>
<dbReference type="PANTHER" id="PTHR23076">
    <property type="entry name" value="METALLOPROTEASE M41 FTSH"/>
    <property type="match status" value="1"/>
</dbReference>
<dbReference type="InterPro" id="IPR041569">
    <property type="entry name" value="AAA_lid_3"/>
</dbReference>
<dbReference type="AlphaFoldDB" id="A0A024V029"/>
<evidence type="ECO:0000313" key="12">
    <source>
        <dbReference type="EMBL" id="ETW15839.1"/>
    </source>
</evidence>
<evidence type="ECO:0000256" key="5">
    <source>
        <dbReference type="ARBA" id="ARBA00022670"/>
    </source>
</evidence>
<keyword evidence="7" id="KW-0378">Hydrolase</keyword>
<reference evidence="12 13" key="1">
    <citation type="submission" date="2013-02" db="EMBL/GenBank/DDBJ databases">
        <title>The Genome Annotation of Plasmodium falciparum Vietnam Oak-Knoll (FVO).</title>
        <authorList>
            <consortium name="The Broad Institute Genome Sequencing Platform"/>
            <consortium name="The Broad Institute Genome Sequencing Center for Infectious Disease"/>
            <person name="Neafsey D."/>
            <person name="Hoffman S."/>
            <person name="Volkman S."/>
            <person name="Rosenthal P."/>
            <person name="Walker B."/>
            <person name="Young S.K."/>
            <person name="Zeng Q."/>
            <person name="Gargeya S."/>
            <person name="Fitzgerald M."/>
            <person name="Haas B."/>
            <person name="Abouelleil A."/>
            <person name="Allen A.W."/>
            <person name="Alvarado L."/>
            <person name="Arachchi H.M."/>
            <person name="Berlin A.M."/>
            <person name="Chapman S.B."/>
            <person name="Gainer-Dewar J."/>
            <person name="Goldberg J."/>
            <person name="Griggs A."/>
            <person name="Gujja S."/>
            <person name="Hansen M."/>
            <person name="Howarth C."/>
            <person name="Imamovic A."/>
            <person name="Ireland A."/>
            <person name="Larimer J."/>
            <person name="McCowan C."/>
            <person name="Murphy C."/>
            <person name="Pearson M."/>
            <person name="Poon T.W."/>
            <person name="Priest M."/>
            <person name="Roberts A."/>
            <person name="Saif S."/>
            <person name="Shea T."/>
            <person name="Sisk P."/>
            <person name="Sykes S."/>
            <person name="Wortman J."/>
            <person name="Nusbaum C."/>
            <person name="Birren B."/>
        </authorList>
    </citation>
    <scope>NUCLEOTIDE SEQUENCE [LARGE SCALE GENOMIC DNA]</scope>
    <source>
        <strain evidence="13">Vietnam Oak-Knoll (FVO)</strain>
    </source>
</reference>